<dbReference type="EMBL" id="LT670849">
    <property type="protein sequence ID" value="SHN72523.1"/>
    <property type="molecule type" value="Genomic_DNA"/>
</dbReference>
<keyword evidence="3" id="KW-1185">Reference proteome</keyword>
<dbReference type="RefSeq" id="WP_072817973.1">
    <property type="nucleotide sequence ID" value="NZ_LT670849.1"/>
</dbReference>
<gene>
    <name evidence="2" type="ORF">SAMN05444170_2284</name>
</gene>
<protein>
    <submittedName>
        <fullName evidence="2">SoxXA-binding protein SoxK</fullName>
    </submittedName>
</protein>
<evidence type="ECO:0000313" key="2">
    <source>
        <dbReference type="EMBL" id="SHN72523.1"/>
    </source>
</evidence>
<name>A0A1M7TPG6_9BRAD</name>
<evidence type="ECO:0000313" key="3">
    <source>
        <dbReference type="Proteomes" id="UP000184096"/>
    </source>
</evidence>
<accession>A0A1M7TPG6</accession>
<dbReference type="Proteomes" id="UP000184096">
    <property type="component" value="Chromosome I"/>
</dbReference>
<dbReference type="AlphaFoldDB" id="A0A1M7TPG6"/>
<evidence type="ECO:0000256" key="1">
    <source>
        <dbReference type="SAM" id="SignalP"/>
    </source>
</evidence>
<feature type="chain" id="PRO_5012478215" evidence="1">
    <location>
        <begin position="27"/>
        <end position="107"/>
    </location>
</feature>
<feature type="signal peptide" evidence="1">
    <location>
        <begin position="1"/>
        <end position="26"/>
    </location>
</feature>
<proteinExistence type="predicted"/>
<organism evidence="2 3">
    <name type="scientific">Bradyrhizobium erythrophlei</name>
    <dbReference type="NCBI Taxonomy" id="1437360"/>
    <lineage>
        <taxon>Bacteria</taxon>
        <taxon>Pseudomonadati</taxon>
        <taxon>Pseudomonadota</taxon>
        <taxon>Alphaproteobacteria</taxon>
        <taxon>Hyphomicrobiales</taxon>
        <taxon>Nitrobacteraceae</taxon>
        <taxon>Bradyrhizobium</taxon>
    </lineage>
</organism>
<sequence length="107" mass="11320">MTDSWKISLGSFGLLAAVCIGSAALAAGTEADFKQAYAAADAAEKEAGRLRNQWLATEAALADARKAAERSDFDRAVAAAREAEALAKASIFQATSEKEAWKNLEIR</sequence>
<keyword evidence="1" id="KW-0732">Signal</keyword>
<reference evidence="3" key="1">
    <citation type="submission" date="2016-11" db="EMBL/GenBank/DDBJ databases">
        <authorList>
            <person name="Varghese N."/>
            <person name="Submissions S."/>
        </authorList>
    </citation>
    <scope>NUCLEOTIDE SEQUENCE [LARGE SCALE GENOMIC DNA]</scope>
    <source>
        <strain evidence="3">GAS401</strain>
    </source>
</reference>